<dbReference type="Proteomes" id="UP000198868">
    <property type="component" value="Unassembled WGS sequence"/>
</dbReference>
<keyword evidence="4 7" id="KW-0812">Transmembrane</keyword>
<evidence type="ECO:0000256" key="7">
    <source>
        <dbReference type="SAM" id="Phobius"/>
    </source>
</evidence>
<dbReference type="NCBIfam" id="TIGR00711">
    <property type="entry name" value="efflux_EmrB"/>
    <property type="match status" value="1"/>
</dbReference>
<keyword evidence="6 7" id="KW-0472">Membrane</keyword>
<comment type="subcellular location">
    <subcellularLocation>
        <location evidence="1">Cell membrane</location>
        <topology evidence="1">Multi-pass membrane protein</topology>
    </subcellularLocation>
</comment>
<accession>A0AAN2QW98</accession>
<evidence type="ECO:0000256" key="3">
    <source>
        <dbReference type="ARBA" id="ARBA00022475"/>
    </source>
</evidence>
<dbReference type="EMBL" id="FBTU01000022">
    <property type="protein sequence ID" value="CUW15504.1"/>
    <property type="molecule type" value="Genomic_DNA"/>
</dbReference>
<dbReference type="GO" id="GO:0005886">
    <property type="term" value="C:plasma membrane"/>
    <property type="evidence" value="ECO:0007669"/>
    <property type="project" value="UniProtKB-SubCell"/>
</dbReference>
<dbReference type="SUPFAM" id="SSF103473">
    <property type="entry name" value="MFS general substrate transporter"/>
    <property type="match status" value="1"/>
</dbReference>
<sequence>MLDKKQNKVPQDLMTMAWILVLGSLAPMLDGTMVNIAIPHFVTTFHSTLAHVQWIASAYLLTMGIAIPFSGWLLNRFDGRLAYFWAQVIFLVGSIIASLSPNLNWLIVARIIQGFGAGLLIPMLTTLLVQQAGPYFRKLMIVVGLPMMLGPIFGPIIGGLIMNSASWEWIFLVNVPVSLLAIIDIFWKLPHMPAQNTSKPFDLVGTLLMGGFVTALIYAVVKADKTLWNGETKPFIILGIALLILYLIWAYIRKETAVLPLHLFKFHSYVGATVGLILASIIMNGTSLLLTTYFQSARGFSALNASYALIPQGIGMFLARPLTGKLMDKLGVRNLVFGSLILVVAGLVALTQVDETTSMWLISVILFISGVGINTVFVPLMMTDAYTGMPKQDVPEATIGTRIFQNVGGAYGTSLVSMVVSNKFTQLLTQQQTALTSHPNLAQHLYSTALSNGFTWLAWLAFAIVLPCLLLSGKEAK</sequence>
<evidence type="ECO:0000256" key="5">
    <source>
        <dbReference type="ARBA" id="ARBA00022989"/>
    </source>
</evidence>
<dbReference type="AlphaFoldDB" id="A0AAN2QW98"/>
<feature type="transmembrane region" description="Helical" evidence="7">
    <location>
        <begin position="141"/>
        <end position="163"/>
    </location>
</feature>
<evidence type="ECO:0000256" key="2">
    <source>
        <dbReference type="ARBA" id="ARBA00022448"/>
    </source>
</evidence>
<feature type="transmembrane region" description="Helical" evidence="7">
    <location>
        <begin position="359"/>
        <end position="382"/>
    </location>
</feature>
<keyword evidence="2" id="KW-0813">Transport</keyword>
<dbReference type="InterPro" id="IPR020846">
    <property type="entry name" value="MFS_dom"/>
</dbReference>
<dbReference type="PROSITE" id="PS50850">
    <property type="entry name" value="MFS"/>
    <property type="match status" value="1"/>
</dbReference>
<evidence type="ECO:0000313" key="10">
    <source>
        <dbReference type="Proteomes" id="UP000198868"/>
    </source>
</evidence>
<reference evidence="9 10" key="1">
    <citation type="submission" date="2015-12" db="EMBL/GenBank/DDBJ databases">
        <authorList>
            <person name="Andreevskaya M."/>
        </authorList>
    </citation>
    <scope>NUCLEOTIDE SEQUENCE [LARGE SCALE GENOMIC DNA]</scope>
    <source>
        <strain evidence="9 10">PL111</strain>
    </source>
</reference>
<dbReference type="CDD" id="cd17503">
    <property type="entry name" value="MFS_LmrB_MDR_like"/>
    <property type="match status" value="1"/>
</dbReference>
<dbReference type="Gene3D" id="1.20.1720.10">
    <property type="entry name" value="Multidrug resistance protein D"/>
    <property type="match status" value="1"/>
</dbReference>
<feature type="transmembrane region" description="Helical" evidence="7">
    <location>
        <begin position="54"/>
        <end position="74"/>
    </location>
</feature>
<feature type="domain" description="Major facilitator superfamily (MFS) profile" evidence="8">
    <location>
        <begin position="16"/>
        <end position="476"/>
    </location>
</feature>
<dbReference type="InterPro" id="IPR004638">
    <property type="entry name" value="EmrB-like"/>
</dbReference>
<feature type="transmembrane region" description="Helical" evidence="7">
    <location>
        <begin position="105"/>
        <end position="129"/>
    </location>
</feature>
<dbReference type="Pfam" id="PF07690">
    <property type="entry name" value="MFS_1"/>
    <property type="match status" value="1"/>
</dbReference>
<evidence type="ECO:0000259" key="8">
    <source>
        <dbReference type="PROSITE" id="PS50850"/>
    </source>
</evidence>
<gene>
    <name evidence="9" type="ORF">PL111_1707</name>
</gene>
<dbReference type="PANTHER" id="PTHR23501:SF1">
    <property type="entry name" value="TRANSPORT PROTEIN HSRA-RELATED"/>
    <property type="match status" value="1"/>
</dbReference>
<feature type="transmembrane region" description="Helical" evidence="7">
    <location>
        <begin position="300"/>
        <end position="319"/>
    </location>
</feature>
<feature type="transmembrane region" description="Helical" evidence="7">
    <location>
        <begin position="81"/>
        <end position="99"/>
    </location>
</feature>
<evidence type="ECO:0000256" key="6">
    <source>
        <dbReference type="ARBA" id="ARBA00023136"/>
    </source>
</evidence>
<dbReference type="PROSITE" id="PS00217">
    <property type="entry name" value="SUGAR_TRANSPORT_2"/>
    <property type="match status" value="1"/>
</dbReference>
<feature type="transmembrane region" description="Helical" evidence="7">
    <location>
        <begin position="12"/>
        <end position="34"/>
    </location>
</feature>
<name>A0AAN2QW98_9LACO</name>
<dbReference type="RefSeq" id="WP_089930390.1">
    <property type="nucleotide sequence ID" value="NZ_FBTU01000022.1"/>
</dbReference>
<evidence type="ECO:0000313" key="9">
    <source>
        <dbReference type="EMBL" id="CUW15504.1"/>
    </source>
</evidence>
<proteinExistence type="predicted"/>
<organism evidence="9 10">
    <name type="scientific">Leuconostoc inhae</name>
    <dbReference type="NCBI Taxonomy" id="178001"/>
    <lineage>
        <taxon>Bacteria</taxon>
        <taxon>Bacillati</taxon>
        <taxon>Bacillota</taxon>
        <taxon>Bacilli</taxon>
        <taxon>Lactobacillales</taxon>
        <taxon>Lactobacillaceae</taxon>
        <taxon>Leuconostoc</taxon>
    </lineage>
</organism>
<evidence type="ECO:0000256" key="4">
    <source>
        <dbReference type="ARBA" id="ARBA00022692"/>
    </source>
</evidence>
<keyword evidence="5 7" id="KW-1133">Transmembrane helix</keyword>
<dbReference type="PANTHER" id="PTHR23501">
    <property type="entry name" value="MAJOR FACILITATOR SUPERFAMILY"/>
    <property type="match status" value="1"/>
</dbReference>
<feature type="transmembrane region" description="Helical" evidence="7">
    <location>
        <begin position="233"/>
        <end position="252"/>
    </location>
</feature>
<feature type="transmembrane region" description="Helical" evidence="7">
    <location>
        <begin position="331"/>
        <end position="353"/>
    </location>
</feature>
<dbReference type="Gene3D" id="1.20.1250.20">
    <property type="entry name" value="MFS general substrate transporter like domains"/>
    <property type="match status" value="1"/>
</dbReference>
<protein>
    <submittedName>
        <fullName evidence="9">Drug resistance transporter, EmrB/QacA subfamily</fullName>
    </submittedName>
</protein>
<comment type="caution">
    <text evidence="9">The sequence shown here is derived from an EMBL/GenBank/DDBJ whole genome shotgun (WGS) entry which is preliminary data.</text>
</comment>
<dbReference type="InterPro" id="IPR036259">
    <property type="entry name" value="MFS_trans_sf"/>
</dbReference>
<feature type="transmembrane region" description="Helical" evidence="7">
    <location>
        <begin position="454"/>
        <end position="472"/>
    </location>
</feature>
<feature type="transmembrane region" description="Helical" evidence="7">
    <location>
        <begin position="169"/>
        <end position="189"/>
    </location>
</feature>
<feature type="transmembrane region" description="Helical" evidence="7">
    <location>
        <begin position="201"/>
        <end position="221"/>
    </location>
</feature>
<keyword evidence="3" id="KW-1003">Cell membrane</keyword>
<feature type="transmembrane region" description="Helical" evidence="7">
    <location>
        <begin position="273"/>
        <end position="294"/>
    </location>
</feature>
<dbReference type="InterPro" id="IPR011701">
    <property type="entry name" value="MFS"/>
</dbReference>
<dbReference type="GO" id="GO:0022857">
    <property type="term" value="F:transmembrane transporter activity"/>
    <property type="evidence" value="ECO:0007669"/>
    <property type="project" value="InterPro"/>
</dbReference>
<evidence type="ECO:0000256" key="1">
    <source>
        <dbReference type="ARBA" id="ARBA00004651"/>
    </source>
</evidence>
<dbReference type="InterPro" id="IPR005829">
    <property type="entry name" value="Sugar_transporter_CS"/>
</dbReference>